<evidence type="ECO:0000313" key="6">
    <source>
        <dbReference type="Proteomes" id="UP000646844"/>
    </source>
</evidence>
<dbReference type="SUPFAM" id="SSF53720">
    <property type="entry name" value="ALDH-like"/>
    <property type="match status" value="1"/>
</dbReference>
<comment type="caution">
    <text evidence="5">The sequence shown here is derived from an EMBL/GenBank/DDBJ whole genome shotgun (WGS) entry which is preliminary data.</text>
</comment>
<dbReference type="PANTHER" id="PTHR43866">
    <property type="entry name" value="MALONATE-SEMIALDEHYDE DEHYDROGENASE"/>
    <property type="match status" value="1"/>
</dbReference>
<feature type="domain" description="Aldehyde dehydrogenase" evidence="4">
    <location>
        <begin position="30"/>
        <end position="486"/>
    </location>
</feature>
<dbReference type="InterPro" id="IPR016161">
    <property type="entry name" value="Ald_DH/histidinol_DH"/>
</dbReference>
<dbReference type="OMA" id="GGAKNHI"/>
<dbReference type="InterPro" id="IPR010061">
    <property type="entry name" value="MeMal-semiAld_DH"/>
</dbReference>
<evidence type="ECO:0000259" key="4">
    <source>
        <dbReference type="Pfam" id="PF00171"/>
    </source>
</evidence>
<dbReference type="Gene3D" id="3.40.605.10">
    <property type="entry name" value="Aldehyde Dehydrogenase, Chain A, domain 1"/>
    <property type="match status" value="1"/>
</dbReference>
<keyword evidence="3" id="KW-0520">NAD</keyword>
<dbReference type="Pfam" id="PF00171">
    <property type="entry name" value="Aldedh"/>
    <property type="match status" value="1"/>
</dbReference>
<proteinExistence type="predicted"/>
<evidence type="ECO:0000256" key="2">
    <source>
        <dbReference type="ARBA" id="ARBA00023002"/>
    </source>
</evidence>
<dbReference type="GO" id="GO:0004491">
    <property type="term" value="F:methylmalonate-semialdehyde dehydrogenase (acylating, NAD) activity"/>
    <property type="evidence" value="ECO:0007669"/>
    <property type="project" value="UniProtKB-EC"/>
</dbReference>
<dbReference type="CDD" id="cd07085">
    <property type="entry name" value="ALDH_F6_MMSDH"/>
    <property type="match status" value="1"/>
</dbReference>
<evidence type="ECO:0000256" key="3">
    <source>
        <dbReference type="ARBA" id="ARBA00023027"/>
    </source>
</evidence>
<dbReference type="Proteomes" id="UP000646844">
    <property type="component" value="Unassembled WGS sequence"/>
</dbReference>
<dbReference type="InterPro" id="IPR016160">
    <property type="entry name" value="Ald_DH_CS_CYS"/>
</dbReference>
<protein>
    <recommendedName>
        <fullName evidence="1">methylmalonate-semialdehyde dehydrogenase (CoA acylating)</fullName>
        <ecNumber evidence="1">1.2.1.27</ecNumber>
    </recommendedName>
</protein>
<evidence type="ECO:0000313" key="5">
    <source>
        <dbReference type="EMBL" id="HII74647.1"/>
    </source>
</evidence>
<dbReference type="EMBL" id="DUJO01000050">
    <property type="protein sequence ID" value="HII74647.1"/>
    <property type="molecule type" value="Genomic_DNA"/>
</dbReference>
<keyword evidence="2" id="KW-0560">Oxidoreductase</keyword>
<dbReference type="FunFam" id="3.40.605.10:FF:000003">
    <property type="entry name" value="Methylmalonate-semialdehyde dehydrogenase [acylating]"/>
    <property type="match status" value="1"/>
</dbReference>
<organism evidence="5 6">
    <name type="scientific">Sulfurisphaera tokodaii</name>
    <dbReference type="NCBI Taxonomy" id="111955"/>
    <lineage>
        <taxon>Archaea</taxon>
        <taxon>Thermoproteota</taxon>
        <taxon>Thermoprotei</taxon>
        <taxon>Sulfolobales</taxon>
        <taxon>Sulfolobaceae</taxon>
        <taxon>Sulfurisphaera</taxon>
    </lineage>
</organism>
<dbReference type="GeneID" id="1459103"/>
<dbReference type="Gene3D" id="3.40.309.10">
    <property type="entry name" value="Aldehyde Dehydrogenase, Chain A, domain 2"/>
    <property type="match status" value="1"/>
</dbReference>
<evidence type="ECO:0000256" key="1">
    <source>
        <dbReference type="ARBA" id="ARBA00013048"/>
    </source>
</evidence>
<dbReference type="GO" id="GO:0006210">
    <property type="term" value="P:thymine catabolic process"/>
    <property type="evidence" value="ECO:0007669"/>
    <property type="project" value="TreeGrafter"/>
</dbReference>
<dbReference type="PANTHER" id="PTHR43866:SF4">
    <property type="entry name" value="MALONATE-SEMIALDEHYDE DEHYDROGENASE"/>
    <property type="match status" value="1"/>
</dbReference>
<reference evidence="5" key="1">
    <citation type="journal article" date="2020" name="bioRxiv">
        <title>A rank-normalized archaeal taxonomy based on genome phylogeny resolves widespread incomplete and uneven classifications.</title>
        <authorList>
            <person name="Rinke C."/>
            <person name="Chuvochina M."/>
            <person name="Mussig A.J."/>
            <person name="Chaumeil P.-A."/>
            <person name="Waite D.W."/>
            <person name="Whitman W.B."/>
            <person name="Parks D.H."/>
            <person name="Hugenholtz P."/>
        </authorList>
    </citation>
    <scope>NUCLEOTIDE SEQUENCE</scope>
    <source>
        <strain evidence="5">UBA8838</strain>
    </source>
</reference>
<dbReference type="RefSeq" id="WP_010979130.1">
    <property type="nucleotide sequence ID" value="NZ_DUJO01000050.1"/>
</dbReference>
<dbReference type="InterPro" id="IPR016163">
    <property type="entry name" value="Ald_DH_C"/>
</dbReference>
<dbReference type="InterPro" id="IPR015590">
    <property type="entry name" value="Aldehyde_DH_dom"/>
</dbReference>
<dbReference type="InterPro" id="IPR016162">
    <property type="entry name" value="Ald_DH_N"/>
</dbReference>
<sequence length="490" mass="54903">MLLEEVQKNYGKLKLYIDGQRVESKTEIWGNVYNPAKDEIIAQVPFSTKDETKEAIQSAQEAFEKWRELPITDRLQYLFRIKFKLEEYYETLSRIITQNHGKTIQEARGELRRTIESVESAISVAYTLAKGEHMDQVSQDIDEVSIREPLGVFGIITPFNFPAMVPFWFIPYAIVLGNTVVVKPSEITPVTMDYVIKIFEEVKLPKGVINIVHGAKDVVDEFLENKFIKGVTFVGSTKVGRYVYEKAGLNGKRAIVQAGAKNFIVVMPDADLNKVIPSILSAFFGNAGQRCLAAANLVIVGDVYDEVKRKFVEAARGLKLGYGLDESVDMGPVVTRDAKKRILGYIEKGVEEGAKLILDGRNFRVEDYPNGYFVGPTIFDEVTPEMVIAKEEIFGPVASIIRAKSLDEAIDMINKSNYGNAASIFTTSGYYARKFRREVSAGNIGINVGVAQPMAFFPFGGKKDSFFGVLHGQIDSIDFFTDRKVVIERW</sequence>
<accession>A0A832WRS7</accession>
<dbReference type="EC" id="1.2.1.27" evidence="1"/>
<dbReference type="AlphaFoldDB" id="A0A832WRS7"/>
<dbReference type="FunFam" id="3.40.309.10:FF:000002">
    <property type="entry name" value="Methylmalonate-semialdehyde dehydrogenase (Acylating)"/>
    <property type="match status" value="1"/>
</dbReference>
<dbReference type="NCBIfam" id="TIGR01722">
    <property type="entry name" value="MMSDH"/>
    <property type="match status" value="1"/>
</dbReference>
<gene>
    <name evidence="5" type="ORF">HA332_09810</name>
</gene>
<dbReference type="PROSITE" id="PS00070">
    <property type="entry name" value="ALDEHYDE_DEHYDR_CYS"/>
    <property type="match status" value="1"/>
</dbReference>
<name>A0A832WRS7_9CREN</name>
<dbReference type="GO" id="GO:0006574">
    <property type="term" value="P:L-valine catabolic process"/>
    <property type="evidence" value="ECO:0007669"/>
    <property type="project" value="TreeGrafter"/>
</dbReference>